<dbReference type="EMBL" id="KK088437">
    <property type="protein sequence ID" value="EYE92345.1"/>
    <property type="molecule type" value="Genomic_DNA"/>
</dbReference>
<gene>
    <name evidence="9" type="ORF">EURHEDRAFT_484984</name>
</gene>
<evidence type="ECO:0000256" key="7">
    <source>
        <dbReference type="SAM" id="Phobius"/>
    </source>
</evidence>
<feature type="transmembrane region" description="Helical" evidence="7">
    <location>
        <begin position="133"/>
        <end position="154"/>
    </location>
</feature>
<feature type="transmembrane region" description="Helical" evidence="7">
    <location>
        <begin position="230"/>
        <end position="252"/>
    </location>
</feature>
<accession>A0A017S834</accession>
<keyword evidence="3 7" id="KW-0812">Transmembrane</keyword>
<dbReference type="GO" id="GO:0005886">
    <property type="term" value="C:plasma membrane"/>
    <property type="evidence" value="ECO:0007669"/>
    <property type="project" value="UniProtKB-SubCell"/>
</dbReference>
<sequence length="258" mass="27917">METSNLSASKPREPSRRSSSSSHSTHTKQNQSRLGEEGAVSENTPINSNSTRPDYQSTEEMRSRGSASGTIRGKSRDSSQPQDEGPNGVSMVLGDGENHQRPWYIQLANRYGSMELENKGSVARDHLALERTFLAWLRTSLAFASIGIAVTQLFRLSNAGNLNQNGTDSSSSLDQLQIESATKRLRNLGKPLGTTFIAVAILILFVGFHRFAESQYWIVRGKFPASRGSVILIAFVAAALIIAALVVILAVAPGAVET</sequence>
<feature type="region of interest" description="Disordered" evidence="6">
    <location>
        <begin position="1"/>
        <end position="95"/>
    </location>
</feature>
<keyword evidence="10" id="KW-1185">Reference proteome</keyword>
<protein>
    <recommendedName>
        <fullName evidence="8">DUF202 domain-containing protein</fullName>
    </recommendedName>
</protein>
<dbReference type="GeneID" id="63700669"/>
<dbReference type="PANTHER" id="PTHR34187">
    <property type="entry name" value="FGR18P"/>
    <property type="match status" value="1"/>
</dbReference>
<evidence type="ECO:0000256" key="6">
    <source>
        <dbReference type="SAM" id="MobiDB-lite"/>
    </source>
</evidence>
<dbReference type="AlphaFoldDB" id="A0A017S834"/>
<feature type="domain" description="DUF202" evidence="8">
    <location>
        <begin position="124"/>
        <end position="214"/>
    </location>
</feature>
<dbReference type="InterPro" id="IPR052053">
    <property type="entry name" value="IM_YidH-like"/>
</dbReference>
<dbReference type="Proteomes" id="UP000019804">
    <property type="component" value="Unassembled WGS sequence"/>
</dbReference>
<reference evidence="10" key="1">
    <citation type="journal article" date="2014" name="Nat. Commun.">
        <title>Genomic adaptations of the halophilic Dead Sea filamentous fungus Eurotium rubrum.</title>
        <authorList>
            <person name="Kis-Papo T."/>
            <person name="Weig A.R."/>
            <person name="Riley R."/>
            <person name="Persoh D."/>
            <person name="Salamov A."/>
            <person name="Sun H."/>
            <person name="Lipzen A."/>
            <person name="Wasser S.P."/>
            <person name="Rambold G."/>
            <person name="Grigoriev I.V."/>
            <person name="Nevo E."/>
        </authorList>
    </citation>
    <scope>NUCLEOTIDE SEQUENCE [LARGE SCALE GENOMIC DNA]</scope>
    <source>
        <strain evidence="10">CBS 135680</strain>
    </source>
</reference>
<evidence type="ECO:0000256" key="5">
    <source>
        <dbReference type="ARBA" id="ARBA00023136"/>
    </source>
</evidence>
<keyword evidence="2" id="KW-1003">Cell membrane</keyword>
<dbReference type="Pfam" id="PF02656">
    <property type="entry name" value="DUF202"/>
    <property type="match status" value="1"/>
</dbReference>
<dbReference type="PANTHER" id="PTHR34187:SF2">
    <property type="entry name" value="DUF202 DOMAIN-CONTAINING PROTEIN"/>
    <property type="match status" value="1"/>
</dbReference>
<dbReference type="OrthoDB" id="199599at2759"/>
<evidence type="ECO:0000256" key="1">
    <source>
        <dbReference type="ARBA" id="ARBA00004651"/>
    </source>
</evidence>
<feature type="compositionally biased region" description="Polar residues" evidence="6">
    <location>
        <begin position="41"/>
        <end position="58"/>
    </location>
</feature>
<keyword evidence="4 7" id="KW-1133">Transmembrane helix</keyword>
<evidence type="ECO:0000313" key="10">
    <source>
        <dbReference type="Proteomes" id="UP000019804"/>
    </source>
</evidence>
<evidence type="ECO:0000259" key="8">
    <source>
        <dbReference type="Pfam" id="PF02656"/>
    </source>
</evidence>
<name>A0A017S834_ASPRC</name>
<evidence type="ECO:0000256" key="2">
    <source>
        <dbReference type="ARBA" id="ARBA00022475"/>
    </source>
</evidence>
<dbReference type="HOGENOM" id="CLU_053359_0_1_1"/>
<dbReference type="InterPro" id="IPR003807">
    <property type="entry name" value="DUF202"/>
</dbReference>
<evidence type="ECO:0000256" key="3">
    <source>
        <dbReference type="ARBA" id="ARBA00022692"/>
    </source>
</evidence>
<organism evidence="9 10">
    <name type="scientific">Aspergillus ruber (strain CBS 135680)</name>
    <dbReference type="NCBI Taxonomy" id="1388766"/>
    <lineage>
        <taxon>Eukaryota</taxon>
        <taxon>Fungi</taxon>
        <taxon>Dikarya</taxon>
        <taxon>Ascomycota</taxon>
        <taxon>Pezizomycotina</taxon>
        <taxon>Eurotiomycetes</taxon>
        <taxon>Eurotiomycetidae</taxon>
        <taxon>Eurotiales</taxon>
        <taxon>Aspergillaceae</taxon>
        <taxon>Aspergillus</taxon>
        <taxon>Aspergillus subgen. Aspergillus</taxon>
    </lineage>
</organism>
<proteinExistence type="predicted"/>
<feature type="transmembrane region" description="Helical" evidence="7">
    <location>
        <begin position="192"/>
        <end position="209"/>
    </location>
</feature>
<comment type="subcellular location">
    <subcellularLocation>
        <location evidence="1">Cell membrane</location>
        <topology evidence="1">Multi-pass membrane protein</topology>
    </subcellularLocation>
</comment>
<keyword evidence="5 7" id="KW-0472">Membrane</keyword>
<dbReference type="RefSeq" id="XP_040636033.1">
    <property type="nucleotide sequence ID" value="XM_040785545.1"/>
</dbReference>
<evidence type="ECO:0000313" key="9">
    <source>
        <dbReference type="EMBL" id="EYE92345.1"/>
    </source>
</evidence>
<evidence type="ECO:0000256" key="4">
    <source>
        <dbReference type="ARBA" id="ARBA00022989"/>
    </source>
</evidence>